<dbReference type="RefSeq" id="WP_187638480.1">
    <property type="nucleotide sequence ID" value="NZ_VZQQ01000059.1"/>
</dbReference>
<dbReference type="Proteomes" id="UP000736373">
    <property type="component" value="Unassembled WGS sequence"/>
</dbReference>
<proteinExistence type="predicted"/>
<keyword evidence="3" id="KW-1185">Reference proteome</keyword>
<sequence length="64" mass="7157">MKRNSVLPRRHYLRRGYSEAVSTALIGLGMAMLVQPFSLTLFTWSFSVILVGALAFVVTSHFPD</sequence>
<keyword evidence="1" id="KW-1133">Transmembrane helix</keyword>
<feature type="transmembrane region" description="Helical" evidence="1">
    <location>
        <begin position="44"/>
        <end position="62"/>
    </location>
</feature>
<accession>A0ABR7PZC1</accession>
<evidence type="ECO:0000313" key="3">
    <source>
        <dbReference type="Proteomes" id="UP000736373"/>
    </source>
</evidence>
<protein>
    <recommendedName>
        <fullName evidence="4">HPP family protein</fullName>
    </recommendedName>
</protein>
<feature type="transmembrane region" description="Helical" evidence="1">
    <location>
        <begin position="20"/>
        <end position="38"/>
    </location>
</feature>
<evidence type="ECO:0000313" key="2">
    <source>
        <dbReference type="EMBL" id="MBC8751566.1"/>
    </source>
</evidence>
<name>A0ABR7PZC1_9BURK</name>
<dbReference type="EMBL" id="VZQQ01000059">
    <property type="protein sequence ID" value="MBC8751566.1"/>
    <property type="molecule type" value="Genomic_DNA"/>
</dbReference>
<gene>
    <name evidence="2" type="ORF">F6X42_35125</name>
</gene>
<reference evidence="2 3" key="1">
    <citation type="submission" date="2019-09" db="EMBL/GenBank/DDBJ databases">
        <title>Paraburkholderia podalyriae sp. nov., A South African Podalyria-associated rhizobium.</title>
        <authorList>
            <person name="Mavima L."/>
            <person name="Beukes C.W."/>
            <person name="Palmer M."/>
            <person name="De Meyer S.E."/>
            <person name="James E.K."/>
            <person name="Maluk M."/>
            <person name="Avontuur J.R."/>
            <person name="Chan W.Y."/>
            <person name="Venter S.N."/>
            <person name="Steenkamp E.T."/>
        </authorList>
    </citation>
    <scope>NUCLEOTIDE SEQUENCE [LARGE SCALE GENOMIC DNA]</scope>
    <source>
        <strain evidence="2 3">WC7.3b</strain>
    </source>
</reference>
<comment type="caution">
    <text evidence="2">The sequence shown here is derived from an EMBL/GenBank/DDBJ whole genome shotgun (WGS) entry which is preliminary data.</text>
</comment>
<organism evidence="2 3">
    <name type="scientific">Paraburkholderia podalyriae</name>
    <dbReference type="NCBI Taxonomy" id="1938811"/>
    <lineage>
        <taxon>Bacteria</taxon>
        <taxon>Pseudomonadati</taxon>
        <taxon>Pseudomonadota</taxon>
        <taxon>Betaproteobacteria</taxon>
        <taxon>Burkholderiales</taxon>
        <taxon>Burkholderiaceae</taxon>
        <taxon>Paraburkholderia</taxon>
    </lineage>
</organism>
<evidence type="ECO:0008006" key="4">
    <source>
        <dbReference type="Google" id="ProtNLM"/>
    </source>
</evidence>
<keyword evidence="1" id="KW-0812">Transmembrane</keyword>
<evidence type="ECO:0000256" key="1">
    <source>
        <dbReference type="SAM" id="Phobius"/>
    </source>
</evidence>
<keyword evidence="1" id="KW-0472">Membrane</keyword>